<reference evidence="1" key="2">
    <citation type="journal article" date="2021" name="PeerJ">
        <title>Extensive microbial diversity within the chicken gut microbiome revealed by metagenomics and culture.</title>
        <authorList>
            <person name="Gilroy R."/>
            <person name="Ravi A."/>
            <person name="Getino M."/>
            <person name="Pursley I."/>
            <person name="Horton D.L."/>
            <person name="Alikhan N.F."/>
            <person name="Baker D."/>
            <person name="Gharbi K."/>
            <person name="Hall N."/>
            <person name="Watson M."/>
            <person name="Adriaenssens E.M."/>
            <person name="Foster-Nyarko E."/>
            <person name="Jarju S."/>
            <person name="Secka A."/>
            <person name="Antonio M."/>
            <person name="Oren A."/>
            <person name="Chaudhuri R.R."/>
            <person name="La Ragione R."/>
            <person name="Hildebrand F."/>
            <person name="Pallen M.J."/>
        </authorList>
    </citation>
    <scope>NUCLEOTIDE SEQUENCE</scope>
    <source>
        <strain evidence="1">18911</strain>
    </source>
</reference>
<dbReference type="EMBL" id="DVNF01000039">
    <property type="protein sequence ID" value="HIU59991.1"/>
    <property type="molecule type" value="Genomic_DNA"/>
</dbReference>
<accession>A0A9D1SH52</accession>
<name>A0A9D1SH52_9FIRM</name>
<organism evidence="1 2">
    <name type="scientific">Candidatus Stercoripulliclostridium merdigallinarum</name>
    <dbReference type="NCBI Taxonomy" id="2840951"/>
    <lineage>
        <taxon>Bacteria</taxon>
        <taxon>Bacillati</taxon>
        <taxon>Bacillota</taxon>
        <taxon>Clostridia</taxon>
        <taxon>Eubacteriales</taxon>
        <taxon>Candidatus Stercoripulliclostridium</taxon>
    </lineage>
</organism>
<dbReference type="AlphaFoldDB" id="A0A9D1SH52"/>
<reference evidence="1" key="1">
    <citation type="submission" date="2020-10" db="EMBL/GenBank/DDBJ databases">
        <authorList>
            <person name="Gilroy R."/>
        </authorList>
    </citation>
    <scope>NUCLEOTIDE SEQUENCE</scope>
    <source>
        <strain evidence="1">18911</strain>
    </source>
</reference>
<comment type="caution">
    <text evidence="1">The sequence shown here is derived from an EMBL/GenBank/DDBJ whole genome shotgun (WGS) entry which is preliminary data.</text>
</comment>
<feature type="non-terminal residue" evidence="1">
    <location>
        <position position="1"/>
    </location>
</feature>
<evidence type="ECO:0000313" key="1">
    <source>
        <dbReference type="EMBL" id="HIU59991.1"/>
    </source>
</evidence>
<proteinExistence type="predicted"/>
<protein>
    <submittedName>
        <fullName evidence="1">IS481 family transposase</fullName>
    </submittedName>
</protein>
<evidence type="ECO:0000313" key="2">
    <source>
        <dbReference type="Proteomes" id="UP000824094"/>
    </source>
</evidence>
<gene>
    <name evidence="1" type="ORF">IAB05_01220</name>
</gene>
<dbReference type="Proteomes" id="UP000824094">
    <property type="component" value="Unassembled WGS sequence"/>
</dbReference>
<sequence>KVERSHRKDGERFYAGRKFYSLEDYNKQLKRYMNEYNNFPMRPLNWLSPNEYLASFFSKQSVTNV</sequence>